<dbReference type="GO" id="GO:0003677">
    <property type="term" value="F:DNA binding"/>
    <property type="evidence" value="ECO:0007669"/>
    <property type="project" value="UniProtKB-KW"/>
</dbReference>
<dbReference type="GO" id="GO:0044423">
    <property type="term" value="C:virion component"/>
    <property type="evidence" value="ECO:0007669"/>
    <property type="project" value="UniProtKB-KW"/>
</dbReference>
<accession>A0AA95Z1P9</accession>
<evidence type="ECO:0000256" key="7">
    <source>
        <dbReference type="ARBA" id="ARBA00023081"/>
    </source>
</evidence>
<feature type="compositionally biased region" description="Basic and acidic residues" evidence="11">
    <location>
        <begin position="60"/>
        <end position="72"/>
    </location>
</feature>
<dbReference type="Pfam" id="PF03310">
    <property type="entry name" value="Cauli_DNA-bind"/>
    <property type="match status" value="1"/>
</dbReference>
<evidence type="ECO:0000256" key="11">
    <source>
        <dbReference type="SAM" id="MobiDB-lite"/>
    </source>
</evidence>
<keyword evidence="7" id="KW-1031">Host cell junction</keyword>
<evidence type="ECO:0000256" key="10">
    <source>
        <dbReference type="ARBA" id="ARBA00030551"/>
    </source>
</evidence>
<keyword evidence="12" id="KW-0238">DNA-binding</keyword>
<evidence type="ECO:0000256" key="1">
    <source>
        <dbReference type="ARBA" id="ARBA00004328"/>
    </source>
</evidence>
<evidence type="ECO:0000313" key="12">
    <source>
        <dbReference type="EMBL" id="WNH14477.1"/>
    </source>
</evidence>
<comment type="subcellular location">
    <subcellularLocation>
        <location evidence="2">Host cell junction</location>
        <location evidence="2">Host plasmodesma</location>
    </subcellularLocation>
    <subcellularLocation>
        <location evidence="1">Virion</location>
    </subcellularLocation>
</comment>
<reference evidence="12" key="1">
    <citation type="submission" date="2023-06" db="EMBL/GenBank/DDBJ databases">
        <title>Identification of viral pathogens in a Physostegia virginiana plant by high-throughput sequencing.</title>
        <authorList>
            <person name="Dong J."/>
            <person name="Fu S."/>
            <person name="Chen Y."/>
            <person name="Cao M."/>
            <person name="Zhou X."/>
            <person name="Wu J."/>
        </authorList>
    </citation>
    <scope>NUCLEOTIDE SEQUENCE</scope>
</reference>
<evidence type="ECO:0000256" key="9">
    <source>
        <dbReference type="ARBA" id="ARBA00024988"/>
    </source>
</evidence>
<organism evidence="12">
    <name type="scientific">Physostegia virginiana caulimovirus 2</name>
    <dbReference type="NCBI Taxonomy" id="3075964"/>
    <lineage>
        <taxon>Viruses</taxon>
        <taxon>Riboviria</taxon>
        <taxon>Pararnavirae</taxon>
        <taxon>Artverviricota</taxon>
        <taxon>Revtraviricetes</taxon>
        <taxon>Ortervirales</taxon>
        <taxon>Caulimoviridae</taxon>
        <taxon>Caulimovirus</taxon>
    </lineage>
</organism>
<evidence type="ECO:0000256" key="3">
    <source>
        <dbReference type="ARBA" id="ARBA00007906"/>
    </source>
</evidence>
<feature type="region of interest" description="Disordered" evidence="11">
    <location>
        <begin position="60"/>
        <end position="116"/>
    </location>
</feature>
<gene>
    <name evidence="12" type="primary">orf3</name>
</gene>
<evidence type="ECO:0000256" key="6">
    <source>
        <dbReference type="ARBA" id="ARBA00023054"/>
    </source>
</evidence>
<evidence type="ECO:0000256" key="5">
    <source>
        <dbReference type="ARBA" id="ARBA00022844"/>
    </source>
</evidence>
<dbReference type="GO" id="GO:0044219">
    <property type="term" value="C:host cell plasmodesma"/>
    <property type="evidence" value="ECO:0007669"/>
    <property type="project" value="UniProtKB-SubCell"/>
</dbReference>
<dbReference type="Gene3D" id="6.10.250.630">
    <property type="match status" value="1"/>
</dbReference>
<evidence type="ECO:0000256" key="8">
    <source>
        <dbReference type="ARBA" id="ARBA00023157"/>
    </source>
</evidence>
<evidence type="ECO:0000256" key="4">
    <source>
        <dbReference type="ARBA" id="ARBA00016421"/>
    </source>
</evidence>
<keyword evidence="5" id="KW-0946">Virion</keyword>
<feature type="compositionally biased region" description="Polar residues" evidence="11">
    <location>
        <begin position="74"/>
        <end position="94"/>
    </location>
</feature>
<protein>
    <recommendedName>
        <fullName evidence="4">Virion-associated protein</fullName>
    </recommendedName>
    <alternativeName>
        <fullName evidence="10">Protein 3</fullName>
    </alternativeName>
</protein>
<proteinExistence type="inferred from homology"/>
<comment type="similarity">
    <text evidence="3">Belongs to the caulimovirus ORF III family.</text>
</comment>
<keyword evidence="6" id="KW-0175">Coiled coil</keyword>
<dbReference type="EMBL" id="OR208179">
    <property type="protein sequence ID" value="WNH14477.1"/>
    <property type="molecule type" value="Genomic_DNA"/>
</dbReference>
<dbReference type="InterPro" id="IPR004986">
    <property type="entry name" value="Caulimo_virion-assoc"/>
</dbReference>
<comment type="function">
    <text evidence="9">Plays a role in virus cell-to-cell and plant-to-plant transmission. Interacts with virion icosahedral capsid and movement protein, thereby facilitating virion cell-to-cell transmission through plasmodesmata opened by viral movement protein. Also interacts with aphid transmission factor, attaching the virion to aphid stylet when the animal feeds on an virus infected plant. Aphid saliva may later detach the virion, inducing release of infectious particles when the animal feeds on a new plant.</text>
</comment>
<evidence type="ECO:0000256" key="2">
    <source>
        <dbReference type="ARBA" id="ARBA00004621"/>
    </source>
</evidence>
<sequence length="116" mass="12846">MSTLVEIRELILELTKMVEQILDTAGKPTGIEEASAKIIKEISDEINKCTCTKKIEEMLKDKASPPADKGKQVTEYQPPQTTDSPKYTFPNDNVGNAELGRSGNPDAVKWPPSRKE</sequence>
<keyword evidence="8" id="KW-1015">Disulfide bond</keyword>
<name>A0AA95Z1P9_9VIRU</name>